<evidence type="ECO:0000313" key="2">
    <source>
        <dbReference type="Proteomes" id="UP000266723"/>
    </source>
</evidence>
<protein>
    <submittedName>
        <fullName evidence="1">Uncharacterized protein</fullName>
    </submittedName>
</protein>
<gene>
    <name evidence="1" type="ORF">DY000_02063220</name>
</gene>
<proteinExistence type="predicted"/>
<sequence>MISSLATVLDMADTTEQEKAVSCLLILFNEEKKKDISCSGFVGIRTRACERISASATSFDGLRDPTVLKHFHNRIAAATAAATTGASSTIFSAASSL</sequence>
<comment type="caution">
    <text evidence="1">The sequence shown here is derived from an EMBL/GenBank/DDBJ whole genome shotgun (WGS) entry which is preliminary data.</text>
</comment>
<organism evidence="1 2">
    <name type="scientific">Brassica cretica</name>
    <name type="common">Mustard</name>
    <dbReference type="NCBI Taxonomy" id="69181"/>
    <lineage>
        <taxon>Eukaryota</taxon>
        <taxon>Viridiplantae</taxon>
        <taxon>Streptophyta</taxon>
        <taxon>Embryophyta</taxon>
        <taxon>Tracheophyta</taxon>
        <taxon>Spermatophyta</taxon>
        <taxon>Magnoliopsida</taxon>
        <taxon>eudicotyledons</taxon>
        <taxon>Gunneridae</taxon>
        <taxon>Pentapetalae</taxon>
        <taxon>rosids</taxon>
        <taxon>malvids</taxon>
        <taxon>Brassicales</taxon>
        <taxon>Brassicaceae</taxon>
        <taxon>Brassiceae</taxon>
        <taxon>Brassica</taxon>
    </lineage>
</organism>
<name>A0ABQ7AUE6_BRACR</name>
<dbReference type="EMBL" id="QGKV02001556">
    <property type="protein sequence ID" value="KAF3517754.1"/>
    <property type="molecule type" value="Genomic_DNA"/>
</dbReference>
<dbReference type="Proteomes" id="UP000266723">
    <property type="component" value="Unassembled WGS sequence"/>
</dbReference>
<accession>A0ABQ7AUE6</accession>
<keyword evidence="2" id="KW-1185">Reference proteome</keyword>
<reference evidence="1 2" key="1">
    <citation type="journal article" date="2020" name="BMC Genomics">
        <title>Intraspecific diversification of the crop wild relative Brassica cretica Lam. using demographic model selection.</title>
        <authorList>
            <person name="Kioukis A."/>
            <person name="Michalopoulou V.A."/>
            <person name="Briers L."/>
            <person name="Pirintsos S."/>
            <person name="Studholme D.J."/>
            <person name="Pavlidis P."/>
            <person name="Sarris P.F."/>
        </authorList>
    </citation>
    <scope>NUCLEOTIDE SEQUENCE [LARGE SCALE GENOMIC DNA]</scope>
    <source>
        <strain evidence="2">cv. PFS-1207/04</strain>
    </source>
</reference>
<evidence type="ECO:0000313" key="1">
    <source>
        <dbReference type="EMBL" id="KAF3517754.1"/>
    </source>
</evidence>